<dbReference type="Pfam" id="PF01476">
    <property type="entry name" value="LysM"/>
    <property type="match status" value="4"/>
</dbReference>
<comment type="caution">
    <text evidence="7">The sequence shown here is derived from an EMBL/GenBank/DDBJ whole genome shotgun (WGS) entry which is preliminary data.</text>
</comment>
<feature type="domain" description="LysM" evidence="6">
    <location>
        <begin position="559"/>
        <end position="605"/>
    </location>
</feature>
<dbReference type="AlphaFoldDB" id="A0A1V6TNI9"/>
<evidence type="ECO:0000256" key="4">
    <source>
        <dbReference type="SAM" id="MobiDB-lite"/>
    </source>
</evidence>
<gene>
    <name evidence="7" type="ORF">PENFLA_c005G09820</name>
</gene>
<feature type="domain" description="LysM" evidence="6">
    <location>
        <begin position="483"/>
        <end position="528"/>
    </location>
</feature>
<accession>A0A1V6TNI9</accession>
<dbReference type="InterPro" id="IPR018392">
    <property type="entry name" value="LysM"/>
</dbReference>
<protein>
    <recommendedName>
        <fullName evidence="6">LysM domain-containing protein</fullName>
    </recommendedName>
</protein>
<feature type="chain" id="PRO_5013388611" description="LysM domain-containing protein" evidence="5">
    <location>
        <begin position="23"/>
        <end position="768"/>
    </location>
</feature>
<dbReference type="GO" id="GO:0008061">
    <property type="term" value="F:chitin binding"/>
    <property type="evidence" value="ECO:0007669"/>
    <property type="project" value="UniProtKB-KW"/>
</dbReference>
<evidence type="ECO:0000256" key="3">
    <source>
        <dbReference type="ARBA" id="ARBA00023026"/>
    </source>
</evidence>
<dbReference type="CDD" id="cd00118">
    <property type="entry name" value="LysM"/>
    <property type="match status" value="4"/>
</dbReference>
<dbReference type="STRING" id="254877.A0A1V6TNI9"/>
<dbReference type="Gene3D" id="3.10.350.10">
    <property type="entry name" value="LysM domain"/>
    <property type="match status" value="6"/>
</dbReference>
<dbReference type="EMBL" id="MLQL01000005">
    <property type="protein sequence ID" value="OQE27938.1"/>
    <property type="molecule type" value="Genomic_DNA"/>
</dbReference>
<reference evidence="8" key="1">
    <citation type="journal article" date="2017" name="Nat. Microbiol.">
        <title>Global analysis of biosynthetic gene clusters reveals vast potential of secondary metabolite production in Penicillium species.</title>
        <authorList>
            <person name="Nielsen J.C."/>
            <person name="Grijseels S."/>
            <person name="Prigent S."/>
            <person name="Ji B."/>
            <person name="Dainat J."/>
            <person name="Nielsen K.F."/>
            <person name="Frisvad J.C."/>
            <person name="Workman M."/>
            <person name="Nielsen J."/>
        </authorList>
    </citation>
    <scope>NUCLEOTIDE SEQUENCE [LARGE SCALE GENOMIC DNA]</scope>
    <source>
        <strain evidence="8">IBT 14082</strain>
    </source>
</reference>
<dbReference type="SMART" id="SM00257">
    <property type="entry name" value="LysM"/>
    <property type="match status" value="6"/>
</dbReference>
<dbReference type="Proteomes" id="UP000191342">
    <property type="component" value="Unassembled WGS sequence"/>
</dbReference>
<sequence>MLQPLVGAALIAVSLFGQYGTAIQLWTSPDNFPTTVPAACRAALTYNITCANYLVTAQDARNGASLVGNLTTEYCTKDCQSSLQEFQSKTRSACGSDAYELHKNGTTKQSPLAIADGLLWAYKLSCIQDTSGYCLADLYGGNKSACSDCTLKYGSVMVSSDYGRQNFPPTAYSSLLSSCSIPAASYPYDYTSFPTATSTSSSPTGSTPATPTATCGGILYVSKGGDTCQSVSKAQSMSSDRFVELNHLEYNCSSLTPGTELCIEKACTLYTVQKNQTCQDIVKGQSFGIVQLIGWNPTIHQNCDNLDSMVGRSICVSPPGGGDFTMPQNRTSTSKGLSSSMFTSWVSGETTTLGNITTSWYSPTIDPNWMPTVTTYTANTTWSSLMAERTQYCWFTGDEDSDYDGDVFIPEDDLSEECYSLYESYCDIGPEDPIPQSPKSTIPKTCTPVPSTEVPSSTMSTPTSTGVTTPTPTLSGMAQGCSKFHKVVKDEGCQSIADNASISETDFLSWNDIDDDCTNLKYDYYVCIEKPASTSETATSTGITTPKPTQTGMADGCDRFHKVVKDEGCQSIADDSKISLDDFLSWNPDVGDTCTNLKYDFYVCVGKPTSTSGSATSTGITTPKPTQTGMADGCDRFHKVVKDEGCQSIADDSKISLDDFLSWNPDVGGTCTNLKYDFYVCVHRSPSLATSTNVAPTLTTTTGGTTPTPTQTGMVAGCTAFHKVEQGEWCQLIADDSKISLKDLLAWNPDVGSDCTNLKYDFYVCVGK</sequence>
<feature type="signal peptide" evidence="5">
    <location>
        <begin position="1"/>
        <end position="22"/>
    </location>
</feature>
<feature type="domain" description="LysM" evidence="6">
    <location>
        <begin position="218"/>
        <end position="263"/>
    </location>
</feature>
<keyword evidence="8" id="KW-1185">Reference proteome</keyword>
<keyword evidence="3" id="KW-0843">Virulence</keyword>
<evidence type="ECO:0000256" key="1">
    <source>
        <dbReference type="ARBA" id="ARBA00022669"/>
    </source>
</evidence>
<evidence type="ECO:0000259" key="6">
    <source>
        <dbReference type="PROSITE" id="PS51782"/>
    </source>
</evidence>
<evidence type="ECO:0000256" key="2">
    <source>
        <dbReference type="ARBA" id="ARBA00022729"/>
    </source>
</evidence>
<dbReference type="InterPro" id="IPR052210">
    <property type="entry name" value="LysM1-like"/>
</dbReference>
<dbReference type="SUPFAM" id="SSF54106">
    <property type="entry name" value="LysM domain"/>
    <property type="match status" value="5"/>
</dbReference>
<name>A0A1V6TNI9_9EURO</name>
<feature type="domain" description="LysM" evidence="6">
    <location>
        <begin position="636"/>
        <end position="682"/>
    </location>
</feature>
<feature type="domain" description="LysM" evidence="6">
    <location>
        <begin position="720"/>
        <end position="766"/>
    </location>
</feature>
<dbReference type="PROSITE" id="PS51782">
    <property type="entry name" value="LYSM"/>
    <property type="match status" value="5"/>
</dbReference>
<evidence type="ECO:0000256" key="5">
    <source>
        <dbReference type="SAM" id="SignalP"/>
    </source>
</evidence>
<feature type="compositionally biased region" description="Low complexity" evidence="4">
    <location>
        <begin position="445"/>
        <end position="472"/>
    </location>
</feature>
<dbReference type="PANTHER" id="PTHR34997">
    <property type="entry name" value="AM15"/>
    <property type="match status" value="1"/>
</dbReference>
<evidence type="ECO:0000313" key="8">
    <source>
        <dbReference type="Proteomes" id="UP000191342"/>
    </source>
</evidence>
<keyword evidence="1" id="KW-0147">Chitin-binding</keyword>
<keyword evidence="2 5" id="KW-0732">Signal</keyword>
<proteinExistence type="predicted"/>
<feature type="region of interest" description="Disordered" evidence="4">
    <location>
        <begin position="432"/>
        <end position="472"/>
    </location>
</feature>
<organism evidence="7 8">
    <name type="scientific">Penicillium flavigenum</name>
    <dbReference type="NCBI Taxonomy" id="254877"/>
    <lineage>
        <taxon>Eukaryota</taxon>
        <taxon>Fungi</taxon>
        <taxon>Dikarya</taxon>
        <taxon>Ascomycota</taxon>
        <taxon>Pezizomycotina</taxon>
        <taxon>Eurotiomycetes</taxon>
        <taxon>Eurotiomycetidae</taxon>
        <taxon>Eurotiales</taxon>
        <taxon>Aspergillaceae</taxon>
        <taxon>Penicillium</taxon>
    </lineage>
</organism>
<dbReference type="PANTHER" id="PTHR34997:SF2">
    <property type="entry name" value="LYSM DOMAIN-CONTAINING PROTEIN-RELATED"/>
    <property type="match status" value="1"/>
</dbReference>
<evidence type="ECO:0000313" key="7">
    <source>
        <dbReference type="EMBL" id="OQE27938.1"/>
    </source>
</evidence>
<dbReference type="OrthoDB" id="5985073at2759"/>
<dbReference type="InterPro" id="IPR036779">
    <property type="entry name" value="LysM_dom_sf"/>
</dbReference>